<feature type="compositionally biased region" description="Polar residues" evidence="1">
    <location>
        <begin position="159"/>
        <end position="172"/>
    </location>
</feature>
<dbReference type="AlphaFoldDB" id="A0A4S4EIM3"/>
<dbReference type="EMBL" id="SDRB02004376">
    <property type="protein sequence ID" value="THG15972.1"/>
    <property type="molecule type" value="Genomic_DNA"/>
</dbReference>
<evidence type="ECO:0000256" key="1">
    <source>
        <dbReference type="SAM" id="MobiDB-lite"/>
    </source>
</evidence>
<dbReference type="PANTHER" id="PTHR36319">
    <property type="entry name" value="PROTEIN GIGANTEA"/>
    <property type="match status" value="1"/>
</dbReference>
<dbReference type="PRINTS" id="PR02081">
    <property type="entry name" value="GIGANTEA"/>
</dbReference>
<dbReference type="GO" id="GO:0006950">
    <property type="term" value="P:response to stress"/>
    <property type="evidence" value="ECO:0007669"/>
    <property type="project" value="TreeGrafter"/>
</dbReference>
<dbReference type="STRING" id="542762.A0A4S4EIM3"/>
<comment type="caution">
    <text evidence="2">The sequence shown here is derived from an EMBL/GenBank/DDBJ whole genome shotgun (WGS) entry which is preliminary data.</text>
</comment>
<accession>A0A4S4EIM3</accession>
<dbReference type="GO" id="GO:0005634">
    <property type="term" value="C:nucleus"/>
    <property type="evidence" value="ECO:0007669"/>
    <property type="project" value="TreeGrafter"/>
</dbReference>
<evidence type="ECO:0000313" key="2">
    <source>
        <dbReference type="EMBL" id="THG15972.1"/>
    </source>
</evidence>
<dbReference type="GO" id="GO:0048586">
    <property type="term" value="P:regulation of long-day photoperiodism, flowering"/>
    <property type="evidence" value="ECO:0007669"/>
    <property type="project" value="TreeGrafter"/>
</dbReference>
<dbReference type="Proteomes" id="UP000306102">
    <property type="component" value="Unassembled WGS sequence"/>
</dbReference>
<sequence>MASSCERWIDSLQFSSLFWSPPQDAQQRKDQITAYVEYFGQFTSEQFPEDIAELIRNCYPSKELRLFDDVLAIFVLHHPEHGHAVFLPIISCIIDGTQEYDRSIPPFASFISLVCPSSENEYSEQWALACGEILRILTHYNRPIYKVDHQHSEADRSDSGSLATSNSANGDVQQERKPFRPLSPWITDILLAAPLEIEASVGSSYNLIEFHAIFMFVSQDENSVKNLMALSYCTEEEKLTWNRQCKCITVYINALVFATC</sequence>
<organism evidence="2 3">
    <name type="scientific">Camellia sinensis var. sinensis</name>
    <name type="common">China tea</name>
    <dbReference type="NCBI Taxonomy" id="542762"/>
    <lineage>
        <taxon>Eukaryota</taxon>
        <taxon>Viridiplantae</taxon>
        <taxon>Streptophyta</taxon>
        <taxon>Embryophyta</taxon>
        <taxon>Tracheophyta</taxon>
        <taxon>Spermatophyta</taxon>
        <taxon>Magnoliopsida</taxon>
        <taxon>eudicotyledons</taxon>
        <taxon>Gunneridae</taxon>
        <taxon>Pentapetalae</taxon>
        <taxon>asterids</taxon>
        <taxon>Ericales</taxon>
        <taxon>Theaceae</taxon>
        <taxon>Camellia</taxon>
    </lineage>
</organism>
<name>A0A4S4EIM3_CAMSN</name>
<reference evidence="2 3" key="1">
    <citation type="journal article" date="2018" name="Proc. Natl. Acad. Sci. U.S.A.">
        <title>Draft genome sequence of Camellia sinensis var. sinensis provides insights into the evolution of the tea genome and tea quality.</title>
        <authorList>
            <person name="Wei C."/>
            <person name="Yang H."/>
            <person name="Wang S."/>
            <person name="Zhao J."/>
            <person name="Liu C."/>
            <person name="Gao L."/>
            <person name="Xia E."/>
            <person name="Lu Y."/>
            <person name="Tai Y."/>
            <person name="She G."/>
            <person name="Sun J."/>
            <person name="Cao H."/>
            <person name="Tong W."/>
            <person name="Gao Q."/>
            <person name="Li Y."/>
            <person name="Deng W."/>
            <person name="Jiang X."/>
            <person name="Wang W."/>
            <person name="Chen Q."/>
            <person name="Zhang S."/>
            <person name="Li H."/>
            <person name="Wu J."/>
            <person name="Wang P."/>
            <person name="Li P."/>
            <person name="Shi C."/>
            <person name="Zheng F."/>
            <person name="Jian J."/>
            <person name="Huang B."/>
            <person name="Shan D."/>
            <person name="Shi M."/>
            <person name="Fang C."/>
            <person name="Yue Y."/>
            <person name="Li F."/>
            <person name="Li D."/>
            <person name="Wei S."/>
            <person name="Han B."/>
            <person name="Jiang C."/>
            <person name="Yin Y."/>
            <person name="Xia T."/>
            <person name="Zhang Z."/>
            <person name="Bennetzen J.L."/>
            <person name="Zhao S."/>
            <person name="Wan X."/>
        </authorList>
    </citation>
    <scope>NUCLEOTIDE SEQUENCE [LARGE SCALE GENOMIC DNA]</scope>
    <source>
        <strain evidence="3">cv. Shuchazao</strain>
        <tissue evidence="2">Leaf</tissue>
    </source>
</reference>
<protein>
    <recommendedName>
        <fullName evidence="4">Gigantea</fullName>
    </recommendedName>
</protein>
<keyword evidence="3" id="KW-1185">Reference proteome</keyword>
<dbReference type="GO" id="GO:0042752">
    <property type="term" value="P:regulation of circadian rhythm"/>
    <property type="evidence" value="ECO:0007669"/>
    <property type="project" value="TreeGrafter"/>
</dbReference>
<evidence type="ECO:0008006" key="4">
    <source>
        <dbReference type="Google" id="ProtNLM"/>
    </source>
</evidence>
<dbReference type="InterPro" id="IPR026211">
    <property type="entry name" value="GIGANTEA"/>
</dbReference>
<proteinExistence type="predicted"/>
<evidence type="ECO:0000313" key="3">
    <source>
        <dbReference type="Proteomes" id="UP000306102"/>
    </source>
</evidence>
<gene>
    <name evidence="2" type="ORF">TEA_029931</name>
</gene>
<feature type="region of interest" description="Disordered" evidence="1">
    <location>
        <begin position="155"/>
        <end position="176"/>
    </location>
</feature>
<dbReference type="PANTHER" id="PTHR36319:SF1">
    <property type="entry name" value="PROTEIN GIGANTEA"/>
    <property type="match status" value="1"/>
</dbReference>